<feature type="transmembrane region" description="Helical" evidence="1">
    <location>
        <begin position="33"/>
        <end position="50"/>
    </location>
</feature>
<dbReference type="Pfam" id="PF00499">
    <property type="entry name" value="Oxidored_q3"/>
    <property type="match status" value="1"/>
</dbReference>
<keyword evidence="1" id="KW-0874">Quinone</keyword>
<dbReference type="InterPro" id="IPR042106">
    <property type="entry name" value="Nuo/plastoQ_OxRdtase_6_NuoJ"/>
</dbReference>
<feature type="transmembrane region" description="Helical" evidence="1">
    <location>
        <begin position="92"/>
        <end position="112"/>
    </location>
</feature>
<feature type="transmembrane region" description="Helical" evidence="1">
    <location>
        <begin position="144"/>
        <end position="166"/>
    </location>
</feature>
<dbReference type="GO" id="GO:0048038">
    <property type="term" value="F:quinone binding"/>
    <property type="evidence" value="ECO:0007669"/>
    <property type="project" value="UniProtKB-UniRule"/>
</dbReference>
<dbReference type="EC" id="7.1.1.-" evidence="1"/>
<keyword evidence="3" id="KW-1185">Reference proteome</keyword>
<protein>
    <recommendedName>
        <fullName evidence="1">NADH-quinone oxidoreductase subunit J</fullName>
        <ecNumber evidence="1">7.1.1.-</ecNumber>
    </recommendedName>
</protein>
<keyword evidence="1" id="KW-0812">Transmembrane</keyword>
<dbReference type="GO" id="GO:0016491">
    <property type="term" value="F:oxidoreductase activity"/>
    <property type="evidence" value="ECO:0007669"/>
    <property type="project" value="UniProtKB-KW"/>
</dbReference>
<dbReference type="GO" id="GO:0008137">
    <property type="term" value="F:NADH dehydrogenase (ubiquinone) activity"/>
    <property type="evidence" value="ECO:0007669"/>
    <property type="project" value="UniProtKB-UniRule"/>
</dbReference>
<evidence type="ECO:0000313" key="3">
    <source>
        <dbReference type="Proteomes" id="UP000291933"/>
    </source>
</evidence>
<keyword evidence="2" id="KW-0560">Oxidoreductase</keyword>
<dbReference type="InterPro" id="IPR001457">
    <property type="entry name" value="NADH_UbQ/plastoQ_OxRdtase_su6"/>
</dbReference>
<keyword evidence="1" id="KW-1003">Cell membrane</keyword>
<comment type="caution">
    <text evidence="2">The sequence shown here is derived from an EMBL/GenBank/DDBJ whole genome shotgun (WGS) entry which is preliminary data.</text>
</comment>
<organism evidence="2 3">
    <name type="scientific">Propioniciclava tarda</name>
    <dbReference type="NCBI Taxonomy" id="433330"/>
    <lineage>
        <taxon>Bacteria</taxon>
        <taxon>Bacillati</taxon>
        <taxon>Actinomycetota</taxon>
        <taxon>Actinomycetes</taxon>
        <taxon>Propionibacteriales</taxon>
        <taxon>Propionibacteriaceae</taxon>
        <taxon>Propioniciclava</taxon>
    </lineage>
</organism>
<dbReference type="OrthoDB" id="13239at2"/>
<dbReference type="Gene3D" id="1.20.120.1200">
    <property type="entry name" value="NADH-ubiquinone/plastoquinone oxidoreductase chain 6, subunit NuoJ"/>
    <property type="match status" value="1"/>
</dbReference>
<proteinExistence type="inferred from homology"/>
<comment type="catalytic activity">
    <reaction evidence="1">
        <text>a quinone + NADH + 5 H(+)(in) = a quinol + NAD(+) + 4 H(+)(out)</text>
        <dbReference type="Rhea" id="RHEA:57888"/>
        <dbReference type="ChEBI" id="CHEBI:15378"/>
        <dbReference type="ChEBI" id="CHEBI:24646"/>
        <dbReference type="ChEBI" id="CHEBI:57540"/>
        <dbReference type="ChEBI" id="CHEBI:57945"/>
        <dbReference type="ChEBI" id="CHEBI:132124"/>
    </reaction>
</comment>
<feature type="transmembrane region" description="Helical" evidence="1">
    <location>
        <begin position="56"/>
        <end position="80"/>
    </location>
</feature>
<comment type="function">
    <text evidence="1">NDH-1 shuttles electrons from NADH, via FMN and iron-sulfur (Fe-S) centers, to quinones in the respiratory chain. Couples the redox reaction to proton translocation (for every two electrons transferred, four hydrogen ions are translocated across the cytoplasmic membrane), and thus conserves the redox energy in a proton gradient.</text>
</comment>
<dbReference type="Proteomes" id="UP000291933">
    <property type="component" value="Unassembled WGS sequence"/>
</dbReference>
<dbReference type="AlphaFoldDB" id="A0A4Q9KJ44"/>
<evidence type="ECO:0000313" key="2">
    <source>
        <dbReference type="EMBL" id="TBT94398.1"/>
    </source>
</evidence>
<dbReference type="PANTHER" id="PTHR33269:SF19">
    <property type="entry name" value="NADH-QUINONE OXIDOREDUCTASE SUBUNIT J"/>
    <property type="match status" value="1"/>
</dbReference>
<sequence>MVTGASLTFWICAPLAVLGALGLVLFRKAVYSALSMAFVMLNLAVLYGTMDAPFLVFVQIIVYTGAIMMLFLFVLMLVGIDTPDSVIETLRGQRWLAALAALGTVGLLFFGIGGSVRSGPFAGLTEANAIGNVEGIASLVFGRYVFIFELTSALLITAALAAMVLAHRTRVTEKIGQRLQAAQRMRDYAETGAHPGPLPASGVFAGHNSIAVPALLPDGSVAESSVSRTLVLRGAALDPEDLRSMTADRFAAIEGVKEEEGDE</sequence>
<name>A0A4Q9KJ44_PROTD</name>
<dbReference type="NCBIfam" id="NF005165">
    <property type="entry name" value="PRK06638.1-5"/>
    <property type="match status" value="1"/>
</dbReference>
<reference evidence="2 3" key="1">
    <citation type="submission" date="2019-01" db="EMBL/GenBank/DDBJ databases">
        <title>Lactibacter flavus gen. nov., sp. nov., a novel bacterium of the family Propionibacteriaceae isolated from raw milk and dairy products.</title>
        <authorList>
            <person name="Huptas C."/>
            <person name="Wenning M."/>
            <person name="Breitenwieser F."/>
            <person name="Doll E."/>
            <person name="Von Neubeck M."/>
            <person name="Busse H.-J."/>
            <person name="Scherer S."/>
        </authorList>
    </citation>
    <scope>NUCLEOTIDE SEQUENCE [LARGE SCALE GENOMIC DNA]</scope>
    <source>
        <strain evidence="2 3">DSM 22130</strain>
    </source>
</reference>
<comment type="similarity">
    <text evidence="1">Belongs to the complex I subunit 6 family.</text>
</comment>
<dbReference type="GO" id="GO:0005886">
    <property type="term" value="C:plasma membrane"/>
    <property type="evidence" value="ECO:0007669"/>
    <property type="project" value="UniProtKB-SubCell"/>
</dbReference>
<dbReference type="EMBL" id="SDMR01000014">
    <property type="protein sequence ID" value="TBT94398.1"/>
    <property type="molecule type" value="Genomic_DNA"/>
</dbReference>
<keyword evidence="1" id="KW-0472">Membrane</keyword>
<comment type="subcellular location">
    <subcellularLocation>
        <location evidence="1">Cell membrane</location>
        <topology evidence="1">Multi-pass membrane protein</topology>
    </subcellularLocation>
</comment>
<keyword evidence="1" id="KW-0520">NAD</keyword>
<accession>A0A4Q9KJ44</accession>
<feature type="transmembrane region" description="Helical" evidence="1">
    <location>
        <begin position="6"/>
        <end position="26"/>
    </location>
</feature>
<evidence type="ECO:0000256" key="1">
    <source>
        <dbReference type="RuleBase" id="RU004429"/>
    </source>
</evidence>
<keyword evidence="1" id="KW-1133">Transmembrane helix</keyword>
<dbReference type="PANTHER" id="PTHR33269">
    <property type="entry name" value="NADH-UBIQUINONE OXIDOREDUCTASE CHAIN 6"/>
    <property type="match status" value="1"/>
</dbReference>
<gene>
    <name evidence="2" type="ORF">ET996_10975</name>
</gene>